<evidence type="ECO:0000313" key="1">
    <source>
        <dbReference type="EMBL" id="QNO56421.1"/>
    </source>
</evidence>
<protein>
    <submittedName>
        <fullName evidence="1">Uncharacterized protein</fullName>
    </submittedName>
</protein>
<dbReference type="AlphaFoldDB" id="A0A7G9Z837"/>
<dbReference type="EMBL" id="MT631655">
    <property type="protein sequence ID" value="QNO56421.1"/>
    <property type="molecule type" value="Genomic_DNA"/>
</dbReference>
<organism evidence="1">
    <name type="scientific">Candidatus Methanophaga sp. ANME-1 ERB7</name>
    <dbReference type="NCBI Taxonomy" id="2759913"/>
    <lineage>
        <taxon>Archaea</taxon>
        <taxon>Methanobacteriati</taxon>
        <taxon>Methanobacteriota</taxon>
        <taxon>Stenosarchaea group</taxon>
        <taxon>Methanomicrobia</taxon>
        <taxon>Candidatus Methanophagales</taxon>
        <taxon>Candidatus Methanophagaceae</taxon>
        <taxon>Candidatus Methanophaga</taxon>
    </lineage>
</organism>
<proteinExistence type="predicted"/>
<gene>
    <name evidence="1" type="ORF">EIIOIEJP_00028</name>
</gene>
<accession>A0A7G9Z837</accession>
<reference evidence="1" key="1">
    <citation type="submission" date="2020-06" db="EMBL/GenBank/DDBJ databases">
        <title>Unique genomic features of the anaerobic methanotrophic archaea.</title>
        <authorList>
            <person name="Chadwick G.L."/>
            <person name="Skennerton C.T."/>
            <person name="Laso-Perez R."/>
            <person name="Leu A.O."/>
            <person name="Speth D.R."/>
            <person name="Yu H."/>
            <person name="Morgan-Lang C."/>
            <person name="Hatzenpichler R."/>
            <person name="Goudeau D."/>
            <person name="Malmstrom R."/>
            <person name="Brazelton W.J."/>
            <person name="Woyke T."/>
            <person name="Hallam S.J."/>
            <person name="Tyson G.W."/>
            <person name="Wegener G."/>
            <person name="Boetius A."/>
            <person name="Orphan V."/>
        </authorList>
    </citation>
    <scope>NUCLEOTIDE SEQUENCE</scope>
</reference>
<sequence length="32" mass="4199">MSQVYKRIKEPYKEVKREYEKENWNSRFYRNV</sequence>
<name>A0A7G9Z837_9EURY</name>